<evidence type="ECO:0000313" key="3">
    <source>
        <dbReference type="EMBL" id="SKB76289.1"/>
    </source>
</evidence>
<reference evidence="4" key="1">
    <citation type="submission" date="2017-02" db="EMBL/GenBank/DDBJ databases">
        <authorList>
            <person name="Varghese N."/>
            <person name="Submissions S."/>
        </authorList>
    </citation>
    <scope>NUCLEOTIDE SEQUENCE [LARGE SCALE GENOMIC DNA]</scope>
    <source>
        <strain evidence="4">DSM 24967</strain>
    </source>
</reference>
<dbReference type="Proteomes" id="UP000190852">
    <property type="component" value="Unassembled WGS sequence"/>
</dbReference>
<dbReference type="SUPFAM" id="SSF56925">
    <property type="entry name" value="OMPA-like"/>
    <property type="match status" value="1"/>
</dbReference>
<name>A0A1T5DXF7_9BACT</name>
<dbReference type="Pfam" id="PF13568">
    <property type="entry name" value="OMP_b-brl_2"/>
    <property type="match status" value="1"/>
</dbReference>
<dbReference type="Gene3D" id="2.40.160.20">
    <property type="match status" value="1"/>
</dbReference>
<protein>
    <submittedName>
        <fullName evidence="3">Outer membrane protein beta-barrel domain-containing protein</fullName>
    </submittedName>
</protein>
<sequence>MKKLLFVLLVLLSVPATAQNILFAPRVGLNLADMTNAGGDLKPGINIGLAGEYMLSEGFSIESGLFYSMQGTKVSESGVTVKMKNDYINIPVYAKAYLAEGFNVFAGPQFGFKVSEKVEASLIGVSYSEDLDMIEPFDFSIGIGFGYQFKQGLQLSANYNLGLTNTIKALSSFNDIEFLDDVNSKNNVIQLNVGWRF</sequence>
<gene>
    <name evidence="3" type="ORF">SAMN05660349_02672</name>
</gene>
<dbReference type="RefSeq" id="WP_079684091.1">
    <property type="nucleotide sequence ID" value="NZ_FUYQ01000022.1"/>
</dbReference>
<evidence type="ECO:0000259" key="2">
    <source>
        <dbReference type="Pfam" id="PF13568"/>
    </source>
</evidence>
<dbReference type="EMBL" id="FUYQ01000022">
    <property type="protein sequence ID" value="SKB76289.1"/>
    <property type="molecule type" value="Genomic_DNA"/>
</dbReference>
<dbReference type="InterPro" id="IPR011250">
    <property type="entry name" value="OMP/PagP_B-barrel"/>
</dbReference>
<feature type="chain" id="PRO_5012933727" evidence="1">
    <location>
        <begin position="19"/>
        <end position="197"/>
    </location>
</feature>
<keyword evidence="4" id="KW-1185">Reference proteome</keyword>
<evidence type="ECO:0000256" key="1">
    <source>
        <dbReference type="SAM" id="SignalP"/>
    </source>
</evidence>
<proteinExistence type="predicted"/>
<feature type="signal peptide" evidence="1">
    <location>
        <begin position="1"/>
        <end position="18"/>
    </location>
</feature>
<organism evidence="3 4">
    <name type="scientific">Parabacteroides chartae</name>
    <dbReference type="NCBI Taxonomy" id="1037355"/>
    <lineage>
        <taxon>Bacteria</taxon>
        <taxon>Pseudomonadati</taxon>
        <taxon>Bacteroidota</taxon>
        <taxon>Bacteroidia</taxon>
        <taxon>Bacteroidales</taxon>
        <taxon>Tannerellaceae</taxon>
        <taxon>Parabacteroides</taxon>
    </lineage>
</organism>
<dbReference type="AlphaFoldDB" id="A0A1T5DXF7"/>
<dbReference type="InterPro" id="IPR025665">
    <property type="entry name" value="Beta-barrel_OMP_2"/>
</dbReference>
<accession>A0A1T5DXF7</accession>
<feature type="domain" description="Outer membrane protein beta-barrel" evidence="2">
    <location>
        <begin position="18"/>
        <end position="167"/>
    </location>
</feature>
<keyword evidence="1" id="KW-0732">Signal</keyword>
<evidence type="ECO:0000313" key="4">
    <source>
        <dbReference type="Proteomes" id="UP000190852"/>
    </source>
</evidence>